<dbReference type="PRINTS" id="PR00344">
    <property type="entry name" value="BCTRLSENSOR"/>
</dbReference>
<dbReference type="InterPro" id="IPR050736">
    <property type="entry name" value="Sensor_HK_Regulatory"/>
</dbReference>
<evidence type="ECO:0000256" key="3">
    <source>
        <dbReference type="ARBA" id="ARBA00022553"/>
    </source>
</evidence>
<accession>A0A840TUC9</accession>
<evidence type="ECO:0000256" key="2">
    <source>
        <dbReference type="ARBA" id="ARBA00012438"/>
    </source>
</evidence>
<dbReference type="AlphaFoldDB" id="A0A840TUC9"/>
<dbReference type="SUPFAM" id="SSF48452">
    <property type="entry name" value="TPR-like"/>
    <property type="match status" value="2"/>
</dbReference>
<keyword evidence="7" id="KW-0812">Transmembrane</keyword>
<dbReference type="InterPro" id="IPR036097">
    <property type="entry name" value="HisK_dim/P_sf"/>
</dbReference>
<dbReference type="InterPro" id="IPR011990">
    <property type="entry name" value="TPR-like_helical_dom_sf"/>
</dbReference>
<keyword evidence="7" id="KW-0472">Membrane</keyword>
<protein>
    <recommendedName>
        <fullName evidence="2">histidine kinase</fullName>
        <ecNumber evidence="2">2.7.13.3</ecNumber>
    </recommendedName>
</protein>
<dbReference type="PANTHER" id="PTHR43711">
    <property type="entry name" value="TWO-COMPONENT HISTIDINE KINASE"/>
    <property type="match status" value="1"/>
</dbReference>
<dbReference type="InterPro" id="IPR003594">
    <property type="entry name" value="HATPase_dom"/>
</dbReference>
<dbReference type="SUPFAM" id="SSF55874">
    <property type="entry name" value="ATPase domain of HSP90 chaperone/DNA topoisomerase II/histidine kinase"/>
    <property type="match status" value="1"/>
</dbReference>
<dbReference type="SMART" id="SM00028">
    <property type="entry name" value="TPR"/>
    <property type="match status" value="4"/>
</dbReference>
<keyword evidence="7" id="KW-1133">Transmembrane helix</keyword>
<dbReference type="PROSITE" id="PS50109">
    <property type="entry name" value="HIS_KIN"/>
    <property type="match status" value="1"/>
</dbReference>
<sequence length="680" mass="78031">MVSCDSGFQRNPDHIAYVDSIQELALRNFDKNPDAAKAFFDSAYNLIDRPGVGAQIRKYAFLGGKYYLERKDYPNAIAYLDSIPLTLATEELKQKYMLEYVMAIFRKGDVLFEYKKYHEAYQHYYRGKMMAETVLDRCVQSQYTYRLGMVSYKQGKFVDAASNFKQCFEDASFCQPDFTNFALRQEVLSNTALSYARAGMLDSAVYYSKAALAYIRENEKVYPDRKEYLARAKGVVYGNQADLYTKTGRTAIAEDLLKKSIAINSQPGFDNHDAQVSLLKLGNLYLETNQLANVRVVAESLATSLDTIKSLVVEARLHKLNWGYYDRLQQPDRAYKYLREYMLLNDSLERANKDLVTADVYKEFERIEQQYQYNLLSKENELKKVYLYIAILVAVMILVILLLLVRNWQTTRRNVAELTRLNKQETFQNMQLEQATADLREINDNKDRILKVVAHDLRNPIGAIGTIAMLLLQEAQLSKEHAELVELAQESSQHAIKMINDLLTTNLNNRPADMKKEWVDVQALIYQCVDTLRFKAEEKHQRIELILDEPVRLLVDREKVWRVLSNLLTNAIKFSPTEGVIRLKAEQIDQTFRLTVQDAGIGIPEHLKEKVFQAFSEAKRKGTHGEPSFGLGLSFSKQIIEAHQGVIWFESEPGQGTTFYIELPAEPQAVEAASTATYNS</sequence>
<feature type="domain" description="Histidine kinase" evidence="8">
    <location>
        <begin position="452"/>
        <end position="667"/>
    </location>
</feature>
<dbReference type="InterPro" id="IPR036890">
    <property type="entry name" value="HATPase_C_sf"/>
</dbReference>
<dbReference type="Proteomes" id="UP000557307">
    <property type="component" value="Unassembled WGS sequence"/>
</dbReference>
<dbReference type="Pfam" id="PF00512">
    <property type="entry name" value="HisKA"/>
    <property type="match status" value="1"/>
</dbReference>
<evidence type="ECO:0000259" key="8">
    <source>
        <dbReference type="PROSITE" id="PS50109"/>
    </source>
</evidence>
<keyword evidence="10" id="KW-1185">Reference proteome</keyword>
<evidence type="ECO:0000256" key="1">
    <source>
        <dbReference type="ARBA" id="ARBA00000085"/>
    </source>
</evidence>
<comment type="catalytic activity">
    <reaction evidence="1">
        <text>ATP + protein L-histidine = ADP + protein N-phospho-L-histidine.</text>
        <dbReference type="EC" id="2.7.13.3"/>
    </reaction>
</comment>
<evidence type="ECO:0000313" key="9">
    <source>
        <dbReference type="EMBL" id="MBB5285172.1"/>
    </source>
</evidence>
<dbReference type="InterPro" id="IPR003661">
    <property type="entry name" value="HisK_dim/P_dom"/>
</dbReference>
<reference evidence="9 10" key="1">
    <citation type="submission" date="2020-08" db="EMBL/GenBank/DDBJ databases">
        <title>Genomic Encyclopedia of Type Strains, Phase IV (KMG-IV): sequencing the most valuable type-strain genomes for metagenomic binning, comparative biology and taxonomic classification.</title>
        <authorList>
            <person name="Goeker M."/>
        </authorList>
    </citation>
    <scope>NUCLEOTIDE SEQUENCE [LARGE SCALE GENOMIC DNA]</scope>
    <source>
        <strain evidence="9 10">DSM 105074</strain>
    </source>
</reference>
<dbReference type="InterPro" id="IPR005467">
    <property type="entry name" value="His_kinase_dom"/>
</dbReference>
<dbReference type="FunFam" id="3.30.565.10:FF:000006">
    <property type="entry name" value="Sensor histidine kinase WalK"/>
    <property type="match status" value="1"/>
</dbReference>
<dbReference type="RefSeq" id="WP_184175101.1">
    <property type="nucleotide sequence ID" value="NZ_JACHGF010000004.1"/>
</dbReference>
<dbReference type="SMART" id="SM00387">
    <property type="entry name" value="HATPase_c"/>
    <property type="match status" value="1"/>
</dbReference>
<organism evidence="9 10">
    <name type="scientific">Rhabdobacter roseus</name>
    <dbReference type="NCBI Taxonomy" id="1655419"/>
    <lineage>
        <taxon>Bacteria</taxon>
        <taxon>Pseudomonadati</taxon>
        <taxon>Bacteroidota</taxon>
        <taxon>Cytophagia</taxon>
        <taxon>Cytophagales</taxon>
        <taxon>Cytophagaceae</taxon>
        <taxon>Rhabdobacter</taxon>
    </lineage>
</organism>
<dbReference type="SMART" id="SM00388">
    <property type="entry name" value="HisKA"/>
    <property type="match status" value="1"/>
</dbReference>
<dbReference type="Gene3D" id="1.25.40.10">
    <property type="entry name" value="Tetratricopeptide repeat domain"/>
    <property type="match status" value="2"/>
</dbReference>
<dbReference type="Pfam" id="PF02518">
    <property type="entry name" value="HATPase_c"/>
    <property type="match status" value="1"/>
</dbReference>
<evidence type="ECO:0000256" key="5">
    <source>
        <dbReference type="ARBA" id="ARBA00022777"/>
    </source>
</evidence>
<dbReference type="InterPro" id="IPR004358">
    <property type="entry name" value="Sig_transdc_His_kin-like_C"/>
</dbReference>
<dbReference type="EC" id="2.7.13.3" evidence="2"/>
<dbReference type="SUPFAM" id="SSF47384">
    <property type="entry name" value="Homodimeric domain of signal transducing histidine kinase"/>
    <property type="match status" value="1"/>
</dbReference>
<gene>
    <name evidence="9" type="ORF">HNQ92_003320</name>
</gene>
<dbReference type="InterPro" id="IPR019734">
    <property type="entry name" value="TPR_rpt"/>
</dbReference>
<dbReference type="CDD" id="cd00075">
    <property type="entry name" value="HATPase"/>
    <property type="match status" value="1"/>
</dbReference>
<evidence type="ECO:0000256" key="6">
    <source>
        <dbReference type="ARBA" id="ARBA00023012"/>
    </source>
</evidence>
<dbReference type="Gene3D" id="1.10.287.130">
    <property type="match status" value="1"/>
</dbReference>
<dbReference type="EMBL" id="JACHGF010000004">
    <property type="protein sequence ID" value="MBB5285172.1"/>
    <property type="molecule type" value="Genomic_DNA"/>
</dbReference>
<keyword evidence="4" id="KW-0808">Transferase</keyword>
<name>A0A840TUC9_9BACT</name>
<evidence type="ECO:0000256" key="7">
    <source>
        <dbReference type="SAM" id="Phobius"/>
    </source>
</evidence>
<dbReference type="PANTHER" id="PTHR43711:SF31">
    <property type="entry name" value="HISTIDINE KINASE"/>
    <property type="match status" value="1"/>
</dbReference>
<dbReference type="GO" id="GO:0000155">
    <property type="term" value="F:phosphorelay sensor kinase activity"/>
    <property type="evidence" value="ECO:0007669"/>
    <property type="project" value="InterPro"/>
</dbReference>
<keyword evidence="3" id="KW-0597">Phosphoprotein</keyword>
<feature type="transmembrane region" description="Helical" evidence="7">
    <location>
        <begin position="385"/>
        <end position="405"/>
    </location>
</feature>
<proteinExistence type="predicted"/>
<keyword evidence="6" id="KW-0902">Two-component regulatory system</keyword>
<dbReference type="Gene3D" id="3.30.565.10">
    <property type="entry name" value="Histidine kinase-like ATPase, C-terminal domain"/>
    <property type="match status" value="1"/>
</dbReference>
<dbReference type="CDD" id="cd00082">
    <property type="entry name" value="HisKA"/>
    <property type="match status" value="1"/>
</dbReference>
<keyword evidence="5 9" id="KW-0418">Kinase</keyword>
<evidence type="ECO:0000313" key="10">
    <source>
        <dbReference type="Proteomes" id="UP000557307"/>
    </source>
</evidence>
<evidence type="ECO:0000256" key="4">
    <source>
        <dbReference type="ARBA" id="ARBA00022679"/>
    </source>
</evidence>
<comment type="caution">
    <text evidence="9">The sequence shown here is derived from an EMBL/GenBank/DDBJ whole genome shotgun (WGS) entry which is preliminary data.</text>
</comment>